<dbReference type="PROSITE" id="PS00356">
    <property type="entry name" value="HTH_LACI_1"/>
    <property type="match status" value="1"/>
</dbReference>
<dbReference type="PANTHER" id="PTHR30146:SF109">
    <property type="entry name" value="HTH-TYPE TRANSCRIPTIONAL REGULATOR GALS"/>
    <property type="match status" value="1"/>
</dbReference>
<keyword evidence="3" id="KW-0804">Transcription</keyword>
<protein>
    <submittedName>
        <fullName evidence="5">Substrate-binding domain-containing protein</fullName>
    </submittedName>
</protein>
<dbReference type="CDD" id="cd06307">
    <property type="entry name" value="PBP1_sugar_binding"/>
    <property type="match status" value="1"/>
</dbReference>
<proteinExistence type="predicted"/>
<dbReference type="Gene3D" id="1.10.260.40">
    <property type="entry name" value="lambda repressor-like DNA-binding domains"/>
    <property type="match status" value="1"/>
</dbReference>
<dbReference type="InterPro" id="IPR025997">
    <property type="entry name" value="SBP_2_dom"/>
</dbReference>
<dbReference type="InterPro" id="IPR028082">
    <property type="entry name" value="Peripla_BP_I"/>
</dbReference>
<evidence type="ECO:0000256" key="2">
    <source>
        <dbReference type="ARBA" id="ARBA00023125"/>
    </source>
</evidence>
<reference evidence="5 6" key="1">
    <citation type="journal article" date="2021" name="ISME Commun">
        <title>Automated analysis of genomic sequences facilitates high-throughput and comprehensive description of bacteria.</title>
        <authorList>
            <person name="Hitch T.C.A."/>
        </authorList>
    </citation>
    <scope>NUCLEOTIDE SEQUENCE [LARGE SCALE GENOMIC DNA]</scope>
    <source>
        <strain evidence="5 6">Sanger_18</strain>
    </source>
</reference>
<dbReference type="SUPFAM" id="SSF53822">
    <property type="entry name" value="Periplasmic binding protein-like I"/>
    <property type="match status" value="1"/>
</dbReference>
<dbReference type="InterPro" id="IPR000843">
    <property type="entry name" value="HTH_LacI"/>
</dbReference>
<evidence type="ECO:0000259" key="4">
    <source>
        <dbReference type="PROSITE" id="PS50932"/>
    </source>
</evidence>
<dbReference type="EMBL" id="JAOQKJ010000004">
    <property type="protein sequence ID" value="MCU6744139.1"/>
    <property type="molecule type" value="Genomic_DNA"/>
</dbReference>
<dbReference type="Proteomes" id="UP001652432">
    <property type="component" value="Unassembled WGS sequence"/>
</dbReference>
<accession>A0ABT2T1K7</accession>
<dbReference type="PROSITE" id="PS50932">
    <property type="entry name" value="HTH_LACI_2"/>
    <property type="match status" value="1"/>
</dbReference>
<feature type="domain" description="HTH lacI-type" evidence="4">
    <location>
        <begin position="9"/>
        <end position="63"/>
    </location>
</feature>
<dbReference type="CDD" id="cd01392">
    <property type="entry name" value="HTH_LacI"/>
    <property type="match status" value="1"/>
</dbReference>
<evidence type="ECO:0000313" key="5">
    <source>
        <dbReference type="EMBL" id="MCU6744139.1"/>
    </source>
</evidence>
<keyword evidence="1" id="KW-0805">Transcription regulation</keyword>
<dbReference type="Pfam" id="PF00356">
    <property type="entry name" value="LacI"/>
    <property type="match status" value="1"/>
</dbReference>
<gene>
    <name evidence="5" type="ORF">OCV77_06460</name>
</gene>
<comment type="caution">
    <text evidence="5">The sequence shown here is derived from an EMBL/GenBank/DDBJ whole genome shotgun (WGS) entry which is preliminary data.</text>
</comment>
<sequence>MEEKNEKAVTIDDIARMAGVGKGTVDRVIHNRGRVSQETADRVNKVIQDLNYKPNAAARILGKRKELRIAVIYHNYESEFWQQVEDGIKRAELQYASMGVRIDRFVLERLDPVKQEEVLEKVSGLGYDGVALVPYTSEKVARLINNLVDRGIPVITFNNDEPCRRTAYVGQNLYRSGRTAGELMAMMARQDAVFVELIAICEGMSAFGDRLKGFQEVIDNKRADMVRYGTFTFKEDSAFAYNLTKSLLISQNIDAIYVSNVMVETVGEVIRDLEMKHPPLLIGHDITPGIIQYLQEGIIGVTIGQEPEKQGYLAIEKICHKLLMDEDISDDIFTKIEIIVSENIP</sequence>
<keyword evidence="2" id="KW-0238">DNA-binding</keyword>
<evidence type="ECO:0000313" key="6">
    <source>
        <dbReference type="Proteomes" id="UP001652432"/>
    </source>
</evidence>
<dbReference type="InterPro" id="IPR010982">
    <property type="entry name" value="Lambda_DNA-bd_dom_sf"/>
</dbReference>
<dbReference type="PANTHER" id="PTHR30146">
    <property type="entry name" value="LACI-RELATED TRANSCRIPTIONAL REPRESSOR"/>
    <property type="match status" value="1"/>
</dbReference>
<organism evidence="5 6">
    <name type="scientific">Suilimivivens aceti</name>
    <dbReference type="NCBI Taxonomy" id="2981774"/>
    <lineage>
        <taxon>Bacteria</taxon>
        <taxon>Bacillati</taxon>
        <taxon>Bacillota</taxon>
        <taxon>Clostridia</taxon>
        <taxon>Lachnospirales</taxon>
        <taxon>Lachnospiraceae</taxon>
        <taxon>Suilimivivens</taxon>
    </lineage>
</organism>
<dbReference type="RefSeq" id="WP_262574113.1">
    <property type="nucleotide sequence ID" value="NZ_JAOQKJ010000004.1"/>
</dbReference>
<dbReference type="SMART" id="SM00354">
    <property type="entry name" value="HTH_LACI"/>
    <property type="match status" value="1"/>
</dbReference>
<name>A0ABT2T1K7_9FIRM</name>
<dbReference type="Gene3D" id="3.40.50.2300">
    <property type="match status" value="2"/>
</dbReference>
<dbReference type="SUPFAM" id="SSF47413">
    <property type="entry name" value="lambda repressor-like DNA-binding domains"/>
    <property type="match status" value="1"/>
</dbReference>
<dbReference type="Pfam" id="PF13407">
    <property type="entry name" value="Peripla_BP_4"/>
    <property type="match status" value="1"/>
</dbReference>
<evidence type="ECO:0000256" key="1">
    <source>
        <dbReference type="ARBA" id="ARBA00023015"/>
    </source>
</evidence>
<keyword evidence="6" id="KW-1185">Reference proteome</keyword>
<evidence type="ECO:0000256" key="3">
    <source>
        <dbReference type="ARBA" id="ARBA00023163"/>
    </source>
</evidence>